<organism evidence="2 3">
    <name type="scientific">Candidula unifasciata</name>
    <dbReference type="NCBI Taxonomy" id="100452"/>
    <lineage>
        <taxon>Eukaryota</taxon>
        <taxon>Metazoa</taxon>
        <taxon>Spiralia</taxon>
        <taxon>Lophotrochozoa</taxon>
        <taxon>Mollusca</taxon>
        <taxon>Gastropoda</taxon>
        <taxon>Heterobranchia</taxon>
        <taxon>Euthyneura</taxon>
        <taxon>Panpulmonata</taxon>
        <taxon>Eupulmonata</taxon>
        <taxon>Stylommatophora</taxon>
        <taxon>Helicina</taxon>
        <taxon>Helicoidea</taxon>
        <taxon>Geomitridae</taxon>
        <taxon>Candidula</taxon>
    </lineage>
</organism>
<dbReference type="EMBL" id="CAJHNH020000767">
    <property type="protein sequence ID" value="CAG5119723.1"/>
    <property type="molecule type" value="Genomic_DNA"/>
</dbReference>
<dbReference type="Gene3D" id="3.30.1140.40">
    <property type="entry name" value="Tctex-1"/>
    <property type="match status" value="1"/>
</dbReference>
<keyword evidence="3" id="KW-1185">Reference proteome</keyword>
<dbReference type="Proteomes" id="UP000678393">
    <property type="component" value="Unassembled WGS sequence"/>
</dbReference>
<dbReference type="PANTHER" id="PTHR21255">
    <property type="entry name" value="T-COMPLEX-ASSOCIATED-TESTIS-EXPRESSED 1/ DYNEIN LIGHT CHAIN"/>
    <property type="match status" value="1"/>
</dbReference>
<reference evidence="2" key="1">
    <citation type="submission" date="2021-04" db="EMBL/GenBank/DDBJ databases">
        <authorList>
            <consortium name="Molecular Ecology Group"/>
        </authorList>
    </citation>
    <scope>NUCLEOTIDE SEQUENCE</scope>
</reference>
<comment type="caution">
    <text evidence="2">The sequence shown here is derived from an EMBL/GenBank/DDBJ whole genome shotgun (WGS) entry which is preliminary data.</text>
</comment>
<dbReference type="GO" id="GO:0005737">
    <property type="term" value="C:cytoplasm"/>
    <property type="evidence" value="ECO:0007669"/>
    <property type="project" value="TreeGrafter"/>
</dbReference>
<protein>
    <recommendedName>
        <fullName evidence="4">Tctex1 domain-containing protein 2</fullName>
    </recommendedName>
</protein>
<dbReference type="FunFam" id="3.30.1140.40:FF:000003">
    <property type="entry name" value="tctex1 domain-containing protein 2"/>
    <property type="match status" value="1"/>
</dbReference>
<dbReference type="PANTHER" id="PTHR21255:SF7">
    <property type="entry name" value="DYNEIN LIGHT CHAIN TCTEX-TYPE PROTEIN 2B"/>
    <property type="match status" value="1"/>
</dbReference>
<evidence type="ECO:0000256" key="1">
    <source>
        <dbReference type="ARBA" id="ARBA00005361"/>
    </source>
</evidence>
<dbReference type="InterPro" id="IPR005334">
    <property type="entry name" value="Tctex-1-like"/>
</dbReference>
<evidence type="ECO:0008006" key="4">
    <source>
        <dbReference type="Google" id="ProtNLM"/>
    </source>
</evidence>
<proteinExistence type="inferred from homology"/>
<dbReference type="OrthoDB" id="10260741at2759"/>
<dbReference type="GO" id="GO:0007018">
    <property type="term" value="P:microtubule-based movement"/>
    <property type="evidence" value="ECO:0007669"/>
    <property type="project" value="TreeGrafter"/>
</dbReference>
<dbReference type="GO" id="GO:0045505">
    <property type="term" value="F:dynein intermediate chain binding"/>
    <property type="evidence" value="ECO:0007669"/>
    <property type="project" value="TreeGrafter"/>
</dbReference>
<accession>A0A8S3YS59</accession>
<dbReference type="CDD" id="cd21459">
    <property type="entry name" value="DLC-like_TCTEX1D2"/>
    <property type="match status" value="1"/>
</dbReference>
<evidence type="ECO:0000313" key="2">
    <source>
        <dbReference type="EMBL" id="CAG5119723.1"/>
    </source>
</evidence>
<dbReference type="InterPro" id="IPR038586">
    <property type="entry name" value="Tctex-1-like_sf"/>
</dbReference>
<sequence>MAEVDDPRKQSNAPGVGLTLAESDFVFSTKRHTGSENTYIIRPNFSQKFRPAAVKEVIHLVLTEKLQGKSYSPEDTTVWTKEISDAVKSRLKEMGYDRYKFVVQAVIGEQKGEGVKMACRCFWDSDTDNYAQDIFINDSLFCVTAAFGVFKY</sequence>
<comment type="similarity">
    <text evidence="1">Belongs to the dynein light chain Tctex-type family.</text>
</comment>
<name>A0A8S3YS59_9EUPU</name>
<dbReference type="AlphaFoldDB" id="A0A8S3YS59"/>
<evidence type="ECO:0000313" key="3">
    <source>
        <dbReference type="Proteomes" id="UP000678393"/>
    </source>
</evidence>
<dbReference type="GO" id="GO:0005868">
    <property type="term" value="C:cytoplasmic dynein complex"/>
    <property type="evidence" value="ECO:0007669"/>
    <property type="project" value="TreeGrafter"/>
</dbReference>
<gene>
    <name evidence="2" type="ORF">CUNI_LOCUS5281</name>
</gene>
<dbReference type="Pfam" id="PF03645">
    <property type="entry name" value="Tctex-1"/>
    <property type="match status" value="1"/>
</dbReference>